<evidence type="ECO:0000259" key="2">
    <source>
        <dbReference type="Pfam" id="PF00582"/>
    </source>
</evidence>
<accession>A0AB39PIJ5</accession>
<dbReference type="RefSeq" id="WP_369241191.1">
    <property type="nucleotide sequence ID" value="NZ_CP163435.1"/>
</dbReference>
<evidence type="ECO:0000313" key="3">
    <source>
        <dbReference type="EMBL" id="XDQ30855.1"/>
    </source>
</evidence>
<dbReference type="InterPro" id="IPR006015">
    <property type="entry name" value="Universal_stress_UspA"/>
</dbReference>
<dbReference type="PANTHER" id="PTHR46268:SF6">
    <property type="entry name" value="UNIVERSAL STRESS PROTEIN UP12"/>
    <property type="match status" value="1"/>
</dbReference>
<organism evidence="3">
    <name type="scientific">Streptomyces sp. R21</name>
    <dbReference type="NCBI Taxonomy" id="3238627"/>
    <lineage>
        <taxon>Bacteria</taxon>
        <taxon>Bacillati</taxon>
        <taxon>Actinomycetota</taxon>
        <taxon>Actinomycetes</taxon>
        <taxon>Kitasatosporales</taxon>
        <taxon>Streptomycetaceae</taxon>
        <taxon>Streptomyces</taxon>
    </lineage>
</organism>
<dbReference type="Pfam" id="PF00582">
    <property type="entry name" value="Usp"/>
    <property type="match status" value="2"/>
</dbReference>
<dbReference type="InterPro" id="IPR014729">
    <property type="entry name" value="Rossmann-like_a/b/a_fold"/>
</dbReference>
<gene>
    <name evidence="3" type="ORF">AB5J56_41850</name>
</gene>
<comment type="similarity">
    <text evidence="1">Belongs to the universal stress protein A family.</text>
</comment>
<dbReference type="AlphaFoldDB" id="A0AB39PIJ5"/>
<dbReference type="SUPFAM" id="SSF52402">
    <property type="entry name" value="Adenine nucleotide alpha hydrolases-like"/>
    <property type="match status" value="2"/>
</dbReference>
<feature type="domain" description="UspA" evidence="2">
    <location>
        <begin position="6"/>
        <end position="138"/>
    </location>
</feature>
<evidence type="ECO:0000256" key="1">
    <source>
        <dbReference type="ARBA" id="ARBA00008791"/>
    </source>
</evidence>
<protein>
    <submittedName>
        <fullName evidence="3">Universal stress protein</fullName>
    </submittedName>
</protein>
<dbReference type="PANTHER" id="PTHR46268">
    <property type="entry name" value="STRESS RESPONSE PROTEIN NHAX"/>
    <property type="match status" value="1"/>
</dbReference>
<dbReference type="InterPro" id="IPR006016">
    <property type="entry name" value="UspA"/>
</dbReference>
<name>A0AB39PIJ5_9ACTN</name>
<reference evidence="3" key="1">
    <citation type="submission" date="2024-07" db="EMBL/GenBank/DDBJ databases">
        <authorList>
            <person name="Yu S.T."/>
        </authorList>
    </citation>
    <scope>NUCLEOTIDE SEQUENCE</scope>
    <source>
        <strain evidence="3">R21</strain>
    </source>
</reference>
<dbReference type="EMBL" id="CP163435">
    <property type="protein sequence ID" value="XDQ30855.1"/>
    <property type="molecule type" value="Genomic_DNA"/>
</dbReference>
<sequence>MKTGTRTITVGIDGSRPSLDAADWAAREAERHRLPLRLLHAGIAPVLPVRVPDVDVPAGRTRTALDRAAIQLSYAHPALDIIARSTEEPAVPALLEAVAQSEMLVLGSRGSTGFAGFLVGSVALEVSARAERPVVLVRAGELPEDERMPVVDGTPPGEARYLPVVLGLDVDHPADDLIGYAFDAAATRSAPLRVLHTWTMPPLRGYAPGVPLLEEATERENSKWRVLSATLQPWRHKFPETHVSEELVHGHPGHHLLKASTRAGLLVIGRKTGAGGGAPTGLGRAAHSLVHHATCPVAVVPHT</sequence>
<dbReference type="Gene3D" id="3.40.50.620">
    <property type="entry name" value="HUPs"/>
    <property type="match status" value="2"/>
</dbReference>
<proteinExistence type="inferred from homology"/>
<feature type="domain" description="UspA" evidence="2">
    <location>
        <begin position="162"/>
        <end position="301"/>
    </location>
</feature>
<dbReference type="PRINTS" id="PR01438">
    <property type="entry name" value="UNVRSLSTRESS"/>
</dbReference>